<keyword evidence="2" id="KW-1185">Reference proteome</keyword>
<reference evidence="1 2" key="1">
    <citation type="submission" date="2020-08" db="EMBL/GenBank/DDBJ databases">
        <title>Functional genomics of gut bacteria from endangered species of beetles.</title>
        <authorList>
            <person name="Carlos-Shanley C."/>
        </authorList>
    </citation>
    <scope>NUCLEOTIDE SEQUENCE [LARGE SCALE GENOMIC DNA]</scope>
    <source>
        <strain evidence="1 2">S00224</strain>
    </source>
</reference>
<gene>
    <name evidence="1" type="ORF">HNP52_003968</name>
</gene>
<dbReference type="RefSeq" id="WP_184169605.1">
    <property type="nucleotide sequence ID" value="NZ_JACHLN010000004.1"/>
</dbReference>
<name>A0A7W7NUD1_9SPHN</name>
<protein>
    <recommendedName>
        <fullName evidence="3">HEAT repeat domain-containing protein</fullName>
    </recommendedName>
</protein>
<evidence type="ECO:0000313" key="1">
    <source>
        <dbReference type="EMBL" id="MBB4840871.1"/>
    </source>
</evidence>
<proteinExistence type="predicted"/>
<dbReference type="Proteomes" id="UP000575241">
    <property type="component" value="Unassembled WGS sequence"/>
</dbReference>
<evidence type="ECO:0008006" key="3">
    <source>
        <dbReference type="Google" id="ProtNLM"/>
    </source>
</evidence>
<evidence type="ECO:0000313" key="2">
    <source>
        <dbReference type="Proteomes" id="UP000575241"/>
    </source>
</evidence>
<organism evidence="1 2">
    <name type="scientific">Sphingomonas kyeonggiensis</name>
    <dbReference type="NCBI Taxonomy" id="1268553"/>
    <lineage>
        <taxon>Bacteria</taxon>
        <taxon>Pseudomonadati</taxon>
        <taxon>Pseudomonadota</taxon>
        <taxon>Alphaproteobacteria</taxon>
        <taxon>Sphingomonadales</taxon>
        <taxon>Sphingomonadaceae</taxon>
        <taxon>Sphingomonas</taxon>
    </lineage>
</organism>
<accession>A0A7W7NUD1</accession>
<comment type="caution">
    <text evidence="1">The sequence shown here is derived from an EMBL/GenBank/DDBJ whole genome shotgun (WGS) entry which is preliminary data.</text>
</comment>
<dbReference type="AlphaFoldDB" id="A0A7W7NUD1"/>
<sequence length="409" mass="44587">MTVDLVDALIEDLRAADTRARDSIDTSRLGAPAPPTCFAFAIEDLEERGMPDASWPVWGSLSTLLLSIASLPHRGDYAGLIRTLAVHAGRQDRNAAGLVAQLLLQFVEPGDDWLIPMAAESLASVRTGQPLLEPSLAIAALGMIGGPGVPELLLPLAARTSNALAPDAICALASAGIGEVREALLTHLEKKPRVQLMEAAGQLRVPEALPFLLEIAAPQSLLRKRYTPETGPLWIPATVKALVRTGGAAAVEPLRQLFACLEDDDDDKLVVAVSLAELGDAAAVAHVETSIARWIDGPVFFGIEPLGAKWEAAKFLAGRGDDRGRLLMERWYGYHDRHSEFSRFMRGPADRWRYLQNLGYDGDTSHRPFLSWVEATDLQPSEKGWAIGWEATRALRRIAVRETRKYFPD</sequence>
<dbReference type="EMBL" id="JACHLN010000004">
    <property type="protein sequence ID" value="MBB4840871.1"/>
    <property type="molecule type" value="Genomic_DNA"/>
</dbReference>